<dbReference type="Proteomes" id="UP001139354">
    <property type="component" value="Unassembled WGS sequence"/>
</dbReference>
<evidence type="ECO:0000313" key="9">
    <source>
        <dbReference type="Proteomes" id="UP001139354"/>
    </source>
</evidence>
<evidence type="ECO:0000256" key="6">
    <source>
        <dbReference type="ARBA" id="ARBA00049348"/>
    </source>
</evidence>
<dbReference type="Pfam" id="PF01035">
    <property type="entry name" value="DNA_binding_1"/>
    <property type="match status" value="1"/>
</dbReference>
<dbReference type="SUPFAM" id="SSF46767">
    <property type="entry name" value="Methylated DNA-protein cysteine methyltransferase, C-terminal domain"/>
    <property type="match status" value="1"/>
</dbReference>
<dbReference type="GO" id="GO:0003908">
    <property type="term" value="F:methylated-DNA-[protein]-cysteine S-methyltransferase activity"/>
    <property type="evidence" value="ECO:0007669"/>
    <property type="project" value="UniProtKB-EC"/>
</dbReference>
<dbReference type="NCBIfam" id="TIGR00589">
    <property type="entry name" value="ogt"/>
    <property type="match status" value="1"/>
</dbReference>
<dbReference type="InterPro" id="IPR014048">
    <property type="entry name" value="MethylDNA_cys_MeTrfase_DNA-bd"/>
</dbReference>
<keyword evidence="3" id="KW-0808">Transferase</keyword>
<name>A0A9X1LYC0_9MICO</name>
<organism evidence="8 9">
    <name type="scientific">Microbacterium allomyrinae</name>
    <dbReference type="NCBI Taxonomy" id="2830666"/>
    <lineage>
        <taxon>Bacteria</taxon>
        <taxon>Bacillati</taxon>
        <taxon>Actinomycetota</taxon>
        <taxon>Actinomycetes</taxon>
        <taxon>Micrococcales</taxon>
        <taxon>Microbacteriaceae</taxon>
        <taxon>Microbacterium</taxon>
    </lineage>
</organism>
<sequence length="175" mass="18398">MTTATIQTIATPDGGFTLLADEAGHVLASGWTADAGRILERLRTADRPSTVTAFDTNAPQTDAAAAVAAYYEGELSAIDDVRVAQRGTEMQRAGWEALRRIEPGHPLTYAEFAILLGSPNAVRAAASICARNAPALFVPCHRVLRTGGALGGFAWGLEVKRSLLEREAGVPALIG</sequence>
<keyword evidence="9" id="KW-1185">Reference proteome</keyword>
<evidence type="ECO:0000259" key="7">
    <source>
        <dbReference type="Pfam" id="PF01035"/>
    </source>
</evidence>
<protein>
    <submittedName>
        <fullName evidence="8">Methylated-DNA--[protein]-cysteine S-methyltransferase</fullName>
    </submittedName>
</protein>
<proteinExistence type="predicted"/>
<comment type="catalytic activity">
    <reaction evidence="1">
        <text>a 4-O-methyl-thymidine in DNA + L-cysteinyl-[protein] = a thymidine in DNA + S-methyl-L-cysteinyl-[protein]</text>
        <dbReference type="Rhea" id="RHEA:53428"/>
        <dbReference type="Rhea" id="RHEA-COMP:10131"/>
        <dbReference type="Rhea" id="RHEA-COMP:10132"/>
        <dbReference type="Rhea" id="RHEA-COMP:13555"/>
        <dbReference type="Rhea" id="RHEA-COMP:13556"/>
        <dbReference type="ChEBI" id="CHEBI:29950"/>
        <dbReference type="ChEBI" id="CHEBI:82612"/>
        <dbReference type="ChEBI" id="CHEBI:137386"/>
        <dbReference type="ChEBI" id="CHEBI:137387"/>
        <dbReference type="EC" id="2.1.1.63"/>
    </reaction>
</comment>
<dbReference type="PANTHER" id="PTHR10815:SF13">
    <property type="entry name" value="METHYLATED-DNA--PROTEIN-CYSTEINE METHYLTRANSFERASE"/>
    <property type="match status" value="1"/>
</dbReference>
<keyword evidence="5" id="KW-0234">DNA repair</keyword>
<evidence type="ECO:0000256" key="4">
    <source>
        <dbReference type="ARBA" id="ARBA00022763"/>
    </source>
</evidence>
<keyword evidence="4" id="KW-0227">DNA damage</keyword>
<evidence type="ECO:0000256" key="3">
    <source>
        <dbReference type="ARBA" id="ARBA00022679"/>
    </source>
</evidence>
<evidence type="ECO:0000256" key="5">
    <source>
        <dbReference type="ARBA" id="ARBA00023204"/>
    </source>
</evidence>
<feature type="domain" description="Methylated-DNA-[protein]-cysteine S-methyltransferase DNA binding" evidence="7">
    <location>
        <begin position="90"/>
        <end position="168"/>
    </location>
</feature>
<dbReference type="EMBL" id="JAGTTN010000008">
    <property type="protein sequence ID" value="MCC2033978.1"/>
    <property type="molecule type" value="Genomic_DNA"/>
</dbReference>
<dbReference type="GO" id="GO:0032259">
    <property type="term" value="P:methylation"/>
    <property type="evidence" value="ECO:0007669"/>
    <property type="project" value="UniProtKB-KW"/>
</dbReference>
<accession>A0A9X1LYC0</accession>
<keyword evidence="2" id="KW-0489">Methyltransferase</keyword>
<dbReference type="AlphaFoldDB" id="A0A9X1LYC0"/>
<evidence type="ECO:0000256" key="2">
    <source>
        <dbReference type="ARBA" id="ARBA00022603"/>
    </source>
</evidence>
<gene>
    <name evidence="8" type="ORF">KEC57_17460</name>
</gene>
<dbReference type="PROSITE" id="PS00374">
    <property type="entry name" value="MGMT"/>
    <property type="match status" value="1"/>
</dbReference>
<comment type="catalytic activity">
    <reaction evidence="6">
        <text>a 6-O-methyl-2'-deoxyguanosine in DNA + L-cysteinyl-[protein] = S-methyl-L-cysteinyl-[protein] + a 2'-deoxyguanosine in DNA</text>
        <dbReference type="Rhea" id="RHEA:24000"/>
        <dbReference type="Rhea" id="RHEA-COMP:10131"/>
        <dbReference type="Rhea" id="RHEA-COMP:10132"/>
        <dbReference type="Rhea" id="RHEA-COMP:11367"/>
        <dbReference type="Rhea" id="RHEA-COMP:11368"/>
        <dbReference type="ChEBI" id="CHEBI:29950"/>
        <dbReference type="ChEBI" id="CHEBI:82612"/>
        <dbReference type="ChEBI" id="CHEBI:85445"/>
        <dbReference type="ChEBI" id="CHEBI:85448"/>
        <dbReference type="EC" id="2.1.1.63"/>
    </reaction>
</comment>
<dbReference type="InterPro" id="IPR036388">
    <property type="entry name" value="WH-like_DNA-bd_sf"/>
</dbReference>
<dbReference type="GO" id="GO:0006281">
    <property type="term" value="P:DNA repair"/>
    <property type="evidence" value="ECO:0007669"/>
    <property type="project" value="UniProtKB-KW"/>
</dbReference>
<evidence type="ECO:0000256" key="1">
    <source>
        <dbReference type="ARBA" id="ARBA00001286"/>
    </source>
</evidence>
<dbReference type="Gene3D" id="1.10.10.10">
    <property type="entry name" value="Winged helix-like DNA-binding domain superfamily/Winged helix DNA-binding domain"/>
    <property type="match status" value="1"/>
</dbReference>
<reference evidence="8" key="1">
    <citation type="submission" date="2021-04" db="EMBL/GenBank/DDBJ databases">
        <title>Microbacterium tenobrionis sp. nov. and Microbacterium allomyrinae sp. nov., isolated from larvae of Tenobrio molitor and Allomyrina dichotoma, respectively.</title>
        <authorList>
            <person name="Lee S.D."/>
        </authorList>
    </citation>
    <scope>NUCLEOTIDE SEQUENCE</scope>
    <source>
        <strain evidence="8">BWT-G7</strain>
    </source>
</reference>
<dbReference type="InterPro" id="IPR001497">
    <property type="entry name" value="MethylDNA_cys_MeTrfase_AS"/>
</dbReference>
<evidence type="ECO:0000313" key="8">
    <source>
        <dbReference type="EMBL" id="MCC2033978.1"/>
    </source>
</evidence>
<dbReference type="InterPro" id="IPR036217">
    <property type="entry name" value="MethylDNA_cys_MeTrfase_DNAb"/>
</dbReference>
<dbReference type="PANTHER" id="PTHR10815">
    <property type="entry name" value="METHYLATED-DNA--PROTEIN-CYSTEINE METHYLTRANSFERASE"/>
    <property type="match status" value="1"/>
</dbReference>
<comment type="caution">
    <text evidence="8">The sequence shown here is derived from an EMBL/GenBank/DDBJ whole genome shotgun (WGS) entry which is preliminary data.</text>
</comment>
<dbReference type="CDD" id="cd06445">
    <property type="entry name" value="ATase"/>
    <property type="match status" value="1"/>
</dbReference>
<dbReference type="RefSeq" id="WP_229385976.1">
    <property type="nucleotide sequence ID" value="NZ_JAGTTN010000008.1"/>
</dbReference>